<evidence type="ECO:0000313" key="3">
    <source>
        <dbReference type="EMBL" id="PND03947.1"/>
    </source>
</evidence>
<organism evidence="3 4">
    <name type="scientific">Akkermansia muciniphila</name>
    <dbReference type="NCBI Taxonomy" id="239935"/>
    <lineage>
        <taxon>Bacteria</taxon>
        <taxon>Pseudomonadati</taxon>
        <taxon>Verrucomicrobiota</taxon>
        <taxon>Verrucomicrobiia</taxon>
        <taxon>Verrucomicrobiales</taxon>
        <taxon>Akkermansiaceae</taxon>
        <taxon>Akkermansia</taxon>
    </lineage>
</organism>
<accession>A0AAX0WKI7</accession>
<dbReference type="AlphaFoldDB" id="A0AAX0WKI7"/>
<keyword evidence="1" id="KW-0732">Signal</keyword>
<comment type="caution">
    <text evidence="3">The sequence shown here is derived from an EMBL/GenBank/DDBJ whole genome shotgun (WGS) entry which is preliminary data.</text>
</comment>
<reference evidence="3 4" key="1">
    <citation type="journal article" date="2017" name="BMC Genomics">
        <title>Genome sequencing of 39 Akkermansia muciniphila isolates reveals its population structure, genomic and functional diverisity, and global distribution in mammalian gut microbiotas.</title>
        <authorList>
            <person name="Guo X."/>
            <person name="Li S."/>
            <person name="Zhang J."/>
            <person name="Wu F."/>
            <person name="Li X."/>
            <person name="Wu D."/>
            <person name="Zhang M."/>
            <person name="Ou Z."/>
            <person name="Jie Z."/>
            <person name="Yan Q."/>
            <person name="Li P."/>
            <person name="Yi J."/>
            <person name="Peng Y."/>
        </authorList>
    </citation>
    <scope>NUCLEOTIDE SEQUENCE [LARGE SCALE GENOMIC DNA]</scope>
    <source>
        <strain evidence="3 4">GP28</strain>
    </source>
</reference>
<dbReference type="RefSeq" id="WP_012420596.1">
    <property type="nucleotide sequence ID" value="NZ_CP024738.1"/>
</dbReference>
<dbReference type="InterPro" id="IPR013424">
    <property type="entry name" value="Ice-binding_C"/>
</dbReference>
<dbReference type="Proteomes" id="UP000236075">
    <property type="component" value="Unassembled WGS sequence"/>
</dbReference>
<gene>
    <name evidence="3" type="ORF">CXT95_04010</name>
</gene>
<protein>
    <submittedName>
        <fullName evidence="3">PEP-CTERM sorting domain-containing protein</fullName>
    </submittedName>
</protein>
<feature type="signal peptide" evidence="1">
    <location>
        <begin position="1"/>
        <end position="17"/>
    </location>
</feature>
<sequence>MKKSLLSLALISSTLLAVEAATVQIDFGRSDATTDGVLNMNYDSASAALGSMPGSVSLAWSTAEWPVGDNGHTTTKTVEEEADWKNPFNGSMPFSLGDTFRDGLLTQTADGSGSFTVTFSGLAAGEYSLSIFGGFTGKDAFAGQTWTIGNADASNAVWTSFGTDASGNWAEISSVTGDNSGVLTPANASTSSATANKGLYATVENVVVGEDGTLTLTIQGDGSKGYGLTALNYLSLTQVPEPATAALSLLGAAALFLRRRRD</sequence>
<evidence type="ECO:0000256" key="1">
    <source>
        <dbReference type="SAM" id="SignalP"/>
    </source>
</evidence>
<dbReference type="Pfam" id="PF07589">
    <property type="entry name" value="PEP-CTERM"/>
    <property type="match status" value="1"/>
</dbReference>
<feature type="domain" description="Ice-binding protein C-terminal" evidence="2">
    <location>
        <begin position="238"/>
        <end position="260"/>
    </location>
</feature>
<evidence type="ECO:0000259" key="2">
    <source>
        <dbReference type="Pfam" id="PF07589"/>
    </source>
</evidence>
<dbReference type="NCBIfam" id="TIGR02595">
    <property type="entry name" value="PEP_CTERM"/>
    <property type="match status" value="1"/>
</dbReference>
<evidence type="ECO:0000313" key="4">
    <source>
        <dbReference type="Proteomes" id="UP000236075"/>
    </source>
</evidence>
<name>A0AAX0WKI7_9BACT</name>
<proteinExistence type="predicted"/>
<dbReference type="EMBL" id="PJLB01000005">
    <property type="protein sequence ID" value="PND03947.1"/>
    <property type="molecule type" value="Genomic_DNA"/>
</dbReference>
<feature type="chain" id="PRO_5043847184" evidence="1">
    <location>
        <begin position="18"/>
        <end position="262"/>
    </location>
</feature>